<name>A0ABT1S284_9FIRM</name>
<evidence type="ECO:0000313" key="8">
    <source>
        <dbReference type="EMBL" id="MCQ4841038.1"/>
    </source>
</evidence>
<dbReference type="SMART" id="SM00853">
    <property type="entry name" value="MutL_C"/>
    <property type="match status" value="1"/>
</dbReference>
<dbReference type="InterPro" id="IPR020568">
    <property type="entry name" value="Ribosomal_Su5_D2-typ_SF"/>
</dbReference>
<evidence type="ECO:0000256" key="1">
    <source>
        <dbReference type="ARBA" id="ARBA00006082"/>
    </source>
</evidence>
<dbReference type="NCBIfam" id="TIGR00585">
    <property type="entry name" value="mutl"/>
    <property type="match status" value="1"/>
</dbReference>
<comment type="caution">
    <text evidence="8">The sequence shown here is derived from an EMBL/GenBank/DDBJ whole genome shotgun (WGS) entry which is preliminary data.</text>
</comment>
<evidence type="ECO:0000259" key="7">
    <source>
        <dbReference type="SMART" id="SM01340"/>
    </source>
</evidence>
<evidence type="ECO:0000313" key="9">
    <source>
        <dbReference type="Proteomes" id="UP001524473"/>
    </source>
</evidence>
<dbReference type="Proteomes" id="UP001524473">
    <property type="component" value="Unassembled WGS sequence"/>
</dbReference>
<comment type="similarity">
    <text evidence="1 4">Belongs to the DNA mismatch repair MutL/HexB family.</text>
</comment>
<dbReference type="Gene3D" id="3.30.1540.20">
    <property type="entry name" value="MutL, C-terminal domain, dimerisation subdomain"/>
    <property type="match status" value="1"/>
</dbReference>
<dbReference type="EMBL" id="JANFZH010000036">
    <property type="protein sequence ID" value="MCQ4841038.1"/>
    <property type="molecule type" value="Genomic_DNA"/>
</dbReference>
<evidence type="ECO:0000259" key="6">
    <source>
        <dbReference type="SMART" id="SM00853"/>
    </source>
</evidence>
<dbReference type="Gene3D" id="3.30.565.10">
    <property type="entry name" value="Histidine kinase-like ATPase, C-terminal domain"/>
    <property type="match status" value="1"/>
</dbReference>
<keyword evidence="8" id="KW-0378">Hydrolase</keyword>
<proteinExistence type="inferred from homology"/>
<feature type="domain" description="MutL C-terminal dimerisation" evidence="6">
    <location>
        <begin position="485"/>
        <end position="626"/>
    </location>
</feature>
<dbReference type="InterPro" id="IPR014721">
    <property type="entry name" value="Ribsml_uS5_D2-typ_fold_subgr"/>
</dbReference>
<dbReference type="InterPro" id="IPR014762">
    <property type="entry name" value="DNA_mismatch_repair_CS"/>
</dbReference>
<dbReference type="InterPro" id="IPR036890">
    <property type="entry name" value="HATPase_C_sf"/>
</dbReference>
<feature type="region of interest" description="Disordered" evidence="5">
    <location>
        <begin position="365"/>
        <end position="393"/>
    </location>
</feature>
<dbReference type="SMART" id="SM01340">
    <property type="entry name" value="DNA_mis_repair"/>
    <property type="match status" value="1"/>
</dbReference>
<dbReference type="RefSeq" id="WP_066866162.1">
    <property type="nucleotide sequence ID" value="NZ_CABKVV010000014.1"/>
</dbReference>
<keyword evidence="8" id="KW-0540">Nuclease</keyword>
<dbReference type="CDD" id="cd00782">
    <property type="entry name" value="MutL_Trans"/>
    <property type="match status" value="1"/>
</dbReference>
<keyword evidence="3 4" id="KW-0234">DNA repair</keyword>
<protein>
    <recommendedName>
        <fullName evidence="4">DNA mismatch repair protein MutL</fullName>
    </recommendedName>
</protein>
<reference evidence="8 9" key="1">
    <citation type="submission" date="2022-06" db="EMBL/GenBank/DDBJ databases">
        <title>Isolation of gut microbiota from human fecal samples.</title>
        <authorList>
            <person name="Pamer E.G."/>
            <person name="Barat B."/>
            <person name="Waligurski E."/>
            <person name="Medina S."/>
            <person name="Paddock L."/>
            <person name="Mostad J."/>
        </authorList>
    </citation>
    <scope>NUCLEOTIDE SEQUENCE [LARGE SCALE GENOMIC DNA]</scope>
    <source>
        <strain evidence="8 9">DFI.9.73</strain>
    </source>
</reference>
<comment type="function">
    <text evidence="4">This protein is involved in the repair of mismatches in DNA. It is required for dam-dependent methyl-directed DNA mismatch repair. May act as a 'molecular matchmaker', a protein that promotes the formation of a stable complex between two or more DNA-binding proteins in an ATP-dependent manner without itself being part of a final effector complex.</text>
</comment>
<organism evidence="8 9">
    <name type="scientific">Neglectibacter timonensis</name>
    <dbReference type="NCBI Taxonomy" id="1776382"/>
    <lineage>
        <taxon>Bacteria</taxon>
        <taxon>Bacillati</taxon>
        <taxon>Bacillota</taxon>
        <taxon>Clostridia</taxon>
        <taxon>Eubacteriales</taxon>
        <taxon>Oscillospiraceae</taxon>
        <taxon>Neglectibacter</taxon>
    </lineage>
</organism>
<dbReference type="CDD" id="cd16926">
    <property type="entry name" value="HATPase_MutL-MLH-PMS-like"/>
    <property type="match status" value="1"/>
</dbReference>
<dbReference type="PANTHER" id="PTHR10073:SF12">
    <property type="entry name" value="DNA MISMATCH REPAIR PROTEIN MLH1"/>
    <property type="match status" value="1"/>
</dbReference>
<dbReference type="Pfam" id="PF01119">
    <property type="entry name" value="DNA_mis_repair"/>
    <property type="match status" value="1"/>
</dbReference>
<keyword evidence="9" id="KW-1185">Reference proteome</keyword>
<dbReference type="GeneID" id="90533235"/>
<evidence type="ECO:0000256" key="4">
    <source>
        <dbReference type="HAMAP-Rule" id="MF_00149"/>
    </source>
</evidence>
<dbReference type="InterPro" id="IPR013507">
    <property type="entry name" value="DNA_mismatch_S5_2-like"/>
</dbReference>
<dbReference type="SUPFAM" id="SSF54211">
    <property type="entry name" value="Ribosomal protein S5 domain 2-like"/>
    <property type="match status" value="1"/>
</dbReference>
<dbReference type="InterPro" id="IPR014790">
    <property type="entry name" value="MutL_C"/>
</dbReference>
<sequence length="669" mass="73275">MPKIRVLEKQIAELIAAGEVVERPSSVIKELVENSVDSGASVITVEIRNGGITFMRVTDNGCGIAPEDVPTAFLRHATSKIVREDDLDAIGTLGFRGEALASIAAVAHVELLTRARGAETGCRYTGGGAEAPSLEEAGCPEGTTILVRDLFFNTPARMKFLKKDSTEGNAIAGILDKIALSHPEISFRFLRDGKEQLHTPGDNKLSSAIYAVYGKEFYSTLLPVEYELNHIKVAGFVSAPSGSRPNRSMQNFFINGRYIRSRTAGVALEEAYKGSIMVGKFPACVLHLSLSLEAVDVNVHPAKLEVRFVNERPIFDAVYHAVKSALAVGDKPKVMSFRKPVLPFETPAEHQEQLHFPRQGQNMSQNIELPHQPQPPIHSHSASELPKQAAPQQREAINGGLLQDSGAIGPAQEMPSSFERFLKNVLDSAPLPQQEALSSEADAKPVSENKSNPAFVREEAASFADPKEKKCPEPNEPGKEFHVRLLGEAFGTYLILEYDSESLMLIDKHAAHERLLYEKLKARENGGEAQTLLEPVAVTLAKEEYAAVLEHAEQLYQVGFEVEDFGAGTVLVRSAPLLLDGADASAAIMEIAGYLASFKTDLTTERLDWVYHNVACRAAIKAGDTSSREELIALARELEENPQVRYCPHGRPVFILIRKKDIERQFGRA</sequence>
<gene>
    <name evidence="4 8" type="primary">mutL</name>
    <name evidence="8" type="ORF">NE695_14070</name>
</gene>
<dbReference type="InterPro" id="IPR042120">
    <property type="entry name" value="MutL_C_dimsub"/>
</dbReference>
<dbReference type="GO" id="GO:0004519">
    <property type="term" value="F:endonuclease activity"/>
    <property type="evidence" value="ECO:0007669"/>
    <property type="project" value="UniProtKB-KW"/>
</dbReference>
<dbReference type="InterPro" id="IPR042121">
    <property type="entry name" value="MutL_C_regsub"/>
</dbReference>
<dbReference type="SUPFAM" id="SSF55874">
    <property type="entry name" value="ATPase domain of HSP90 chaperone/DNA topoisomerase II/histidine kinase"/>
    <property type="match status" value="1"/>
</dbReference>
<dbReference type="Gene3D" id="3.30.230.10">
    <property type="match status" value="1"/>
</dbReference>
<dbReference type="Gene3D" id="3.30.1370.100">
    <property type="entry name" value="MutL, C-terminal domain, regulatory subdomain"/>
    <property type="match status" value="1"/>
</dbReference>
<dbReference type="InterPro" id="IPR038973">
    <property type="entry name" value="MutL/Mlh/Pms-like"/>
</dbReference>
<dbReference type="HAMAP" id="MF_00149">
    <property type="entry name" value="DNA_mis_repair"/>
    <property type="match status" value="1"/>
</dbReference>
<evidence type="ECO:0000256" key="5">
    <source>
        <dbReference type="SAM" id="MobiDB-lite"/>
    </source>
</evidence>
<dbReference type="InterPro" id="IPR002099">
    <property type="entry name" value="MutL/Mlh/PMS"/>
</dbReference>
<evidence type="ECO:0000256" key="3">
    <source>
        <dbReference type="ARBA" id="ARBA00023204"/>
    </source>
</evidence>
<keyword evidence="8" id="KW-0255">Endonuclease</keyword>
<dbReference type="InterPro" id="IPR037198">
    <property type="entry name" value="MutL_C_sf"/>
</dbReference>
<feature type="domain" description="DNA mismatch repair protein S5" evidence="7">
    <location>
        <begin position="209"/>
        <end position="327"/>
    </location>
</feature>
<dbReference type="InterPro" id="IPR020667">
    <property type="entry name" value="DNA_mismatch_repair_MutL"/>
</dbReference>
<accession>A0ABT1S284</accession>
<dbReference type="PROSITE" id="PS00058">
    <property type="entry name" value="DNA_MISMATCH_REPAIR_1"/>
    <property type="match status" value="1"/>
</dbReference>
<dbReference type="Pfam" id="PF08676">
    <property type="entry name" value="MutL_C"/>
    <property type="match status" value="1"/>
</dbReference>
<evidence type="ECO:0000256" key="2">
    <source>
        <dbReference type="ARBA" id="ARBA00022763"/>
    </source>
</evidence>
<dbReference type="PANTHER" id="PTHR10073">
    <property type="entry name" value="DNA MISMATCH REPAIR PROTEIN MLH, PMS, MUTL"/>
    <property type="match status" value="1"/>
</dbReference>
<keyword evidence="2 4" id="KW-0227">DNA damage</keyword>
<dbReference type="SUPFAM" id="SSF118116">
    <property type="entry name" value="DNA mismatch repair protein MutL"/>
    <property type="match status" value="1"/>
</dbReference>
<dbReference type="Pfam" id="PF13589">
    <property type="entry name" value="HATPase_c_3"/>
    <property type="match status" value="1"/>
</dbReference>